<dbReference type="OrthoDB" id="8613300at2"/>
<dbReference type="SUPFAM" id="SSF103515">
    <property type="entry name" value="Autotransporter"/>
    <property type="match status" value="1"/>
</dbReference>
<keyword evidence="1" id="KW-0732">Signal</keyword>
<proteinExistence type="predicted"/>
<sequence>MNRLNQKQTTIALTVIAASLLYPTTNAMAACAVILAGASAANGSICNVPAGTYNTIHSSSAGILNLGGDTTVNGSGSSGLYSLGSGSNINSTGLVTVVKNVTDDLGIATEEKGSINLNNVNIQINGVFDTQGISAISASSINVVGDAVVNTTGDGGVNPWKGNQGVVAGSAASVNLNTASIKTLGNYSSGIAVGLDMASVNASGQTTVDTRGQYADAIFVAEQGRVSLNGAALLLTYGTHSSAIRVANDAGIASNQVTVSNGTLSTAQANVIEANGGASSITLSNTTSRAPSGYVFLNVDNGSSLAATGFGTAVSYTPNAALLNFTANNNSVLTGDAVVANDGSTANLNFANGSIYNGAMTNVTNVAIDASSLWNMAGNSSISRDLNNAGTVNFQNLGNALTINGNYTGTAGSVISLETQLGDDNSPTDKLHVVGNTTGTTQLNIRNAGGTGAQTVNGINVVQVDGTSAANSFTMAAPVQAGSYEYTLKQGSALDANDWYLTSKYTTNPAPCVGSSCSNVVDIYRPGIAAYVAAQTANADAAFTHMSTLHQRMAEQRHTATDTPQTWGRVFAAGQSNNGKTRFEYDQTSTGFEFGRDVMSTINSAGQAQRAGVTLNYTHSNVDARDRIRPLVGLAQNTGSLNSNAIGLGGYYTQYSKNGLYLDTVAQINHLTNKYNDSYGGASTQHGWQFGLSGEVGMPVASLSGWSVEPQAQLSYLYTKYSDFNDAYSNIHYKNNNSLRGRLGLRLSKDSTIDGQAAQYYGITNVVYDFIKPSDIELTNRTSTGSSSVGEQFDRSYGEIGGGIQGSLSKSTDMYADARYQRSFNGNKEGVQFNIGVKAKF</sequence>
<gene>
    <name evidence="3" type="ORF">DFR44_1318</name>
</gene>
<comment type="caution">
    <text evidence="3">The sequence shown here is derived from an EMBL/GenBank/DDBJ whole genome shotgun (WGS) entry which is preliminary data.</text>
</comment>
<dbReference type="Gene3D" id="2.160.20.20">
    <property type="match status" value="1"/>
</dbReference>
<dbReference type="EMBL" id="SNZE01000031">
    <property type="protein sequence ID" value="TDR28908.1"/>
    <property type="molecule type" value="Genomic_DNA"/>
</dbReference>
<dbReference type="InterPro" id="IPR036709">
    <property type="entry name" value="Autotransporte_beta_dom_sf"/>
</dbReference>
<dbReference type="SUPFAM" id="SSF51126">
    <property type="entry name" value="Pectin lyase-like"/>
    <property type="match status" value="1"/>
</dbReference>
<dbReference type="InterPro" id="IPR051551">
    <property type="entry name" value="Autotransporter_adhesion"/>
</dbReference>
<dbReference type="GO" id="GO:0019867">
    <property type="term" value="C:outer membrane"/>
    <property type="evidence" value="ECO:0007669"/>
    <property type="project" value="InterPro"/>
</dbReference>
<dbReference type="PROSITE" id="PS51257">
    <property type="entry name" value="PROKAR_LIPOPROTEIN"/>
    <property type="match status" value="1"/>
</dbReference>
<dbReference type="PANTHER" id="PTHR35037">
    <property type="entry name" value="C-TERMINAL REGION OF AIDA-LIKE PROTEIN"/>
    <property type="match status" value="1"/>
</dbReference>
<feature type="chain" id="PRO_5020226677" evidence="1">
    <location>
        <begin position="30"/>
        <end position="841"/>
    </location>
</feature>
<organism evidence="3 4">
    <name type="scientific">Hydromonas duriensis</name>
    <dbReference type="NCBI Taxonomy" id="1527608"/>
    <lineage>
        <taxon>Bacteria</taxon>
        <taxon>Pseudomonadati</taxon>
        <taxon>Pseudomonadota</taxon>
        <taxon>Betaproteobacteria</taxon>
        <taxon>Burkholderiales</taxon>
        <taxon>Burkholderiaceae</taxon>
        <taxon>Hydromonas</taxon>
    </lineage>
</organism>
<reference evidence="3 4" key="1">
    <citation type="submission" date="2019-03" db="EMBL/GenBank/DDBJ databases">
        <title>Genomic Encyclopedia of Type Strains, Phase IV (KMG-IV): sequencing the most valuable type-strain genomes for metagenomic binning, comparative biology and taxonomic classification.</title>
        <authorList>
            <person name="Goeker M."/>
        </authorList>
    </citation>
    <scope>NUCLEOTIDE SEQUENCE [LARGE SCALE GENOMIC DNA]</scope>
    <source>
        <strain evidence="3 4">DSM 102852</strain>
    </source>
</reference>
<dbReference type="PROSITE" id="PS51208">
    <property type="entry name" value="AUTOTRANSPORTER"/>
    <property type="match status" value="1"/>
</dbReference>
<dbReference type="InterPro" id="IPR005546">
    <property type="entry name" value="Autotransporte_beta"/>
</dbReference>
<evidence type="ECO:0000259" key="2">
    <source>
        <dbReference type="PROSITE" id="PS51208"/>
    </source>
</evidence>
<dbReference type="InterPro" id="IPR011050">
    <property type="entry name" value="Pectin_lyase_fold/virulence"/>
</dbReference>
<dbReference type="Proteomes" id="UP000294480">
    <property type="component" value="Unassembled WGS sequence"/>
</dbReference>
<keyword evidence="4" id="KW-1185">Reference proteome</keyword>
<dbReference type="CDD" id="cd01344">
    <property type="entry name" value="PL2_Passenger_AT"/>
    <property type="match status" value="1"/>
</dbReference>
<protein>
    <submittedName>
        <fullName evidence="3">Outer membrane autotransporter protein</fullName>
    </submittedName>
</protein>
<name>A0A4R6Y6V9_9BURK</name>
<accession>A0A4R6Y6V9</accession>
<evidence type="ECO:0000313" key="3">
    <source>
        <dbReference type="EMBL" id="TDR28908.1"/>
    </source>
</evidence>
<feature type="domain" description="Autotransporter" evidence="2">
    <location>
        <begin position="559"/>
        <end position="841"/>
    </location>
</feature>
<dbReference type="NCBIfam" id="TIGR01414">
    <property type="entry name" value="autotrans_barl"/>
    <property type="match status" value="1"/>
</dbReference>
<dbReference type="InterPro" id="IPR012332">
    <property type="entry name" value="Autotransporter_pectin_lyase_C"/>
</dbReference>
<dbReference type="Pfam" id="PF18883">
    <property type="entry name" value="AC_1"/>
    <property type="match status" value="1"/>
</dbReference>
<dbReference type="Pfam" id="PF03797">
    <property type="entry name" value="Autotransporter"/>
    <property type="match status" value="1"/>
</dbReference>
<dbReference type="RefSeq" id="WP_133621464.1">
    <property type="nucleotide sequence ID" value="NZ_SNZE01000031.1"/>
</dbReference>
<dbReference type="Gene3D" id="2.40.128.130">
    <property type="entry name" value="Autotransporter beta-domain"/>
    <property type="match status" value="1"/>
</dbReference>
<evidence type="ECO:0000313" key="4">
    <source>
        <dbReference type="Proteomes" id="UP000294480"/>
    </source>
</evidence>
<dbReference type="InterPro" id="IPR043990">
    <property type="entry name" value="AC_1"/>
</dbReference>
<dbReference type="AlphaFoldDB" id="A0A4R6Y6V9"/>
<dbReference type="SMART" id="SM00869">
    <property type="entry name" value="Autotransporter"/>
    <property type="match status" value="1"/>
</dbReference>
<dbReference type="InterPro" id="IPR006315">
    <property type="entry name" value="OM_autotransptr_brl_dom"/>
</dbReference>
<feature type="signal peptide" evidence="1">
    <location>
        <begin position="1"/>
        <end position="29"/>
    </location>
</feature>
<dbReference type="PANTHER" id="PTHR35037:SF3">
    <property type="entry name" value="C-TERMINAL REGION OF AIDA-LIKE PROTEIN"/>
    <property type="match status" value="1"/>
</dbReference>
<evidence type="ECO:0000256" key="1">
    <source>
        <dbReference type="SAM" id="SignalP"/>
    </source>
</evidence>